<evidence type="ECO:0000313" key="8">
    <source>
        <dbReference type="Proteomes" id="UP000663829"/>
    </source>
</evidence>
<feature type="non-terminal residue" evidence="6">
    <location>
        <position position="1"/>
    </location>
</feature>
<keyword evidence="3" id="KW-0862">Zinc</keyword>
<dbReference type="SUPFAM" id="SSF57850">
    <property type="entry name" value="RING/U-box"/>
    <property type="match status" value="1"/>
</dbReference>
<feature type="domain" description="RING-CH-type" evidence="5">
    <location>
        <begin position="1"/>
        <end position="54"/>
    </location>
</feature>
<dbReference type="Pfam" id="PF12906">
    <property type="entry name" value="RINGv"/>
    <property type="match status" value="1"/>
</dbReference>
<dbReference type="PROSITE" id="PS51292">
    <property type="entry name" value="ZF_RING_CH"/>
    <property type="match status" value="1"/>
</dbReference>
<dbReference type="EMBL" id="CAJOBC010085959">
    <property type="protein sequence ID" value="CAF4337912.1"/>
    <property type="molecule type" value="Genomic_DNA"/>
</dbReference>
<dbReference type="PANTHER" id="PTHR46347">
    <property type="entry name" value="RING/FYVE/PHD ZINC FINGER SUPERFAMILY PROTEIN"/>
    <property type="match status" value="1"/>
</dbReference>
<dbReference type="Gene3D" id="3.30.40.10">
    <property type="entry name" value="Zinc/RING finger domain, C3HC4 (zinc finger)"/>
    <property type="match status" value="1"/>
</dbReference>
<evidence type="ECO:0000256" key="1">
    <source>
        <dbReference type="ARBA" id="ARBA00022723"/>
    </source>
</evidence>
<keyword evidence="4" id="KW-0812">Transmembrane</keyword>
<dbReference type="Proteomes" id="UP000681722">
    <property type="component" value="Unassembled WGS sequence"/>
</dbReference>
<evidence type="ECO:0000256" key="3">
    <source>
        <dbReference type="ARBA" id="ARBA00022833"/>
    </source>
</evidence>
<evidence type="ECO:0000313" key="7">
    <source>
        <dbReference type="EMBL" id="CAF4337912.1"/>
    </source>
</evidence>
<sequence length="288" mass="32570">DMFTDNPDDIISPCLCKGGSAYIHRNCLNDWRAENIGGKAFKFCSVCQFEYVIESITDSSEDERKRLRKYRLLVIRDITLLFLPVQAIIVTLAFLTKFVDKTGNHIKQLFPSSMNALMIYYVSGFILFLALLGLVSLIVVCCALRNDYGNNRNNHRSTRSSSYRSNSNSRNARGLVAIVVGIVLVFAFIGIFVGIILGVVIVRLILKSHTNKLWLRQEAEKYIVRDFQGRRNEIEKYTKGDNLFTNSLTDINSANDTAQTQTLPLSPVQYSSSFATNTHLEQDNDCDL</sequence>
<accession>A0A815QXY3</accession>
<dbReference type="InterPro" id="IPR013083">
    <property type="entry name" value="Znf_RING/FYVE/PHD"/>
</dbReference>
<keyword evidence="8" id="KW-1185">Reference proteome</keyword>
<keyword evidence="1" id="KW-0479">Metal-binding</keyword>
<keyword evidence="2" id="KW-0863">Zinc-finger</keyword>
<dbReference type="Proteomes" id="UP000663829">
    <property type="component" value="Unassembled WGS sequence"/>
</dbReference>
<keyword evidence="4" id="KW-1133">Transmembrane helix</keyword>
<evidence type="ECO:0000256" key="4">
    <source>
        <dbReference type="SAM" id="Phobius"/>
    </source>
</evidence>
<reference evidence="6" key="1">
    <citation type="submission" date="2021-02" db="EMBL/GenBank/DDBJ databases">
        <authorList>
            <person name="Nowell W R."/>
        </authorList>
    </citation>
    <scope>NUCLEOTIDE SEQUENCE</scope>
</reference>
<feature type="transmembrane region" description="Helical" evidence="4">
    <location>
        <begin position="74"/>
        <end position="99"/>
    </location>
</feature>
<dbReference type="SMART" id="SM00744">
    <property type="entry name" value="RINGv"/>
    <property type="match status" value="1"/>
</dbReference>
<keyword evidence="4" id="KW-0472">Membrane</keyword>
<dbReference type="CDD" id="cd16495">
    <property type="entry name" value="RING_CH-C4HC3_MARCH"/>
    <property type="match status" value="1"/>
</dbReference>
<evidence type="ECO:0000313" key="6">
    <source>
        <dbReference type="EMBL" id="CAF1469852.1"/>
    </source>
</evidence>
<gene>
    <name evidence="6" type="ORF">GPM918_LOCUS35420</name>
    <name evidence="7" type="ORF">SRO942_LOCUS36138</name>
</gene>
<dbReference type="InterPro" id="IPR011016">
    <property type="entry name" value="Znf_RING-CH"/>
</dbReference>
<feature type="transmembrane region" description="Helical" evidence="4">
    <location>
        <begin position="119"/>
        <end position="144"/>
    </location>
</feature>
<organism evidence="6 8">
    <name type="scientific">Didymodactylos carnosus</name>
    <dbReference type="NCBI Taxonomy" id="1234261"/>
    <lineage>
        <taxon>Eukaryota</taxon>
        <taxon>Metazoa</taxon>
        <taxon>Spiralia</taxon>
        <taxon>Gnathifera</taxon>
        <taxon>Rotifera</taxon>
        <taxon>Eurotatoria</taxon>
        <taxon>Bdelloidea</taxon>
        <taxon>Philodinida</taxon>
        <taxon>Philodinidae</taxon>
        <taxon>Didymodactylos</taxon>
    </lineage>
</organism>
<evidence type="ECO:0000259" key="5">
    <source>
        <dbReference type="PROSITE" id="PS51292"/>
    </source>
</evidence>
<comment type="caution">
    <text evidence="6">The sequence shown here is derived from an EMBL/GenBank/DDBJ whole genome shotgun (WGS) entry which is preliminary data.</text>
</comment>
<proteinExistence type="predicted"/>
<feature type="transmembrane region" description="Helical" evidence="4">
    <location>
        <begin position="174"/>
        <end position="206"/>
    </location>
</feature>
<dbReference type="EMBL" id="CAJNOQ010020491">
    <property type="protein sequence ID" value="CAF1469852.1"/>
    <property type="molecule type" value="Genomic_DNA"/>
</dbReference>
<dbReference type="OrthoDB" id="264354at2759"/>
<protein>
    <recommendedName>
        <fullName evidence="5">RING-CH-type domain-containing protein</fullName>
    </recommendedName>
</protein>
<dbReference type="AlphaFoldDB" id="A0A815QXY3"/>
<dbReference type="PANTHER" id="PTHR46347:SF1">
    <property type="entry name" value="RING_FYVE_PHD ZINC FINGER SUPERFAMILY PROTEIN"/>
    <property type="match status" value="1"/>
</dbReference>
<dbReference type="GO" id="GO:0008270">
    <property type="term" value="F:zinc ion binding"/>
    <property type="evidence" value="ECO:0007669"/>
    <property type="project" value="UniProtKB-KW"/>
</dbReference>
<evidence type="ECO:0000256" key="2">
    <source>
        <dbReference type="ARBA" id="ARBA00022771"/>
    </source>
</evidence>
<name>A0A815QXY3_9BILA</name>